<accession>A0A166PE00</accession>
<gene>
    <name evidence="1" type="ORF">FIBSPDRAFT_782551</name>
</gene>
<dbReference type="PANTHER" id="PTHR10285">
    <property type="entry name" value="URIDINE KINASE"/>
    <property type="match status" value="1"/>
</dbReference>
<dbReference type="InterPro" id="IPR027417">
    <property type="entry name" value="P-loop_NTPase"/>
</dbReference>
<keyword evidence="1" id="KW-0378">Hydrolase</keyword>
<proteinExistence type="predicted"/>
<keyword evidence="2" id="KW-1185">Reference proteome</keyword>
<dbReference type="GO" id="GO:0016787">
    <property type="term" value="F:hydrolase activity"/>
    <property type="evidence" value="ECO:0007669"/>
    <property type="project" value="UniProtKB-KW"/>
</dbReference>
<evidence type="ECO:0000313" key="1">
    <source>
        <dbReference type="EMBL" id="KZP25996.1"/>
    </source>
</evidence>
<dbReference type="EMBL" id="KV417517">
    <property type="protein sequence ID" value="KZP25996.1"/>
    <property type="molecule type" value="Genomic_DNA"/>
</dbReference>
<dbReference type="Proteomes" id="UP000076532">
    <property type="component" value="Unassembled WGS sequence"/>
</dbReference>
<dbReference type="SUPFAM" id="SSF52540">
    <property type="entry name" value="P-loop containing nucleoside triphosphate hydrolases"/>
    <property type="match status" value="1"/>
</dbReference>
<dbReference type="Gene3D" id="3.40.50.300">
    <property type="entry name" value="P-loop containing nucleotide triphosphate hydrolases"/>
    <property type="match status" value="1"/>
</dbReference>
<sequence>MDAAAAECASYLVEKLKSTPSSTRLLVGITGIPASGKSTFAERVVSNTNHALSAEGKPDPTILVGLDGWHLTRAQLDAFPSPQVAHARRGAHWTFDGPSYVEFIRSLRKPLSPDEVITAPSFDHALKDPEPHAVSIYAYHRIVVIEGLYTFLSIDPWLHGGEELDERWIVDVAEGEALERLVKRHVKTGVCKDLQEAEHRAEENDMPNGRFILKNLLQPTKRIPSVEDPVLTQSL</sequence>
<dbReference type="OrthoDB" id="6362633at2759"/>
<reference evidence="1 2" key="1">
    <citation type="journal article" date="2016" name="Mol. Biol. Evol.">
        <title>Comparative Genomics of Early-Diverging Mushroom-Forming Fungi Provides Insights into the Origins of Lignocellulose Decay Capabilities.</title>
        <authorList>
            <person name="Nagy L.G."/>
            <person name="Riley R."/>
            <person name="Tritt A."/>
            <person name="Adam C."/>
            <person name="Daum C."/>
            <person name="Floudas D."/>
            <person name="Sun H."/>
            <person name="Yadav J.S."/>
            <person name="Pangilinan J."/>
            <person name="Larsson K.H."/>
            <person name="Matsuura K."/>
            <person name="Barry K."/>
            <person name="Labutti K."/>
            <person name="Kuo R."/>
            <person name="Ohm R.A."/>
            <person name="Bhattacharya S.S."/>
            <person name="Shirouzu T."/>
            <person name="Yoshinaga Y."/>
            <person name="Martin F.M."/>
            <person name="Grigoriev I.V."/>
            <person name="Hibbett D.S."/>
        </authorList>
    </citation>
    <scope>NUCLEOTIDE SEQUENCE [LARGE SCALE GENOMIC DNA]</scope>
    <source>
        <strain evidence="1 2">CBS 109695</strain>
    </source>
</reference>
<dbReference type="AlphaFoldDB" id="A0A166PE00"/>
<evidence type="ECO:0000313" key="2">
    <source>
        <dbReference type="Proteomes" id="UP000076532"/>
    </source>
</evidence>
<dbReference type="STRING" id="436010.A0A166PE00"/>
<protein>
    <submittedName>
        <fullName evidence="1">P-loop containing nucleoside triphosphate hydrolase protein</fullName>
    </submittedName>
</protein>
<organism evidence="1 2">
    <name type="scientific">Athelia psychrophila</name>
    <dbReference type="NCBI Taxonomy" id="1759441"/>
    <lineage>
        <taxon>Eukaryota</taxon>
        <taxon>Fungi</taxon>
        <taxon>Dikarya</taxon>
        <taxon>Basidiomycota</taxon>
        <taxon>Agaricomycotina</taxon>
        <taxon>Agaricomycetes</taxon>
        <taxon>Agaricomycetidae</taxon>
        <taxon>Atheliales</taxon>
        <taxon>Atheliaceae</taxon>
        <taxon>Athelia</taxon>
    </lineage>
</organism>
<name>A0A166PE00_9AGAM</name>